<feature type="transmembrane region" description="Helical" evidence="1">
    <location>
        <begin position="74"/>
        <end position="91"/>
    </location>
</feature>
<evidence type="ECO:0000313" key="3">
    <source>
        <dbReference type="EMBL" id="HBP29806.1"/>
    </source>
</evidence>
<organism evidence="3 4">
    <name type="scientific">Advenella kashmirensis</name>
    <dbReference type="NCBI Taxonomy" id="310575"/>
    <lineage>
        <taxon>Bacteria</taxon>
        <taxon>Pseudomonadati</taxon>
        <taxon>Pseudomonadota</taxon>
        <taxon>Betaproteobacteria</taxon>
        <taxon>Burkholderiales</taxon>
        <taxon>Alcaligenaceae</taxon>
    </lineage>
</organism>
<protein>
    <submittedName>
        <fullName evidence="3">Tricarboxylate transporter</fullName>
    </submittedName>
</protein>
<accession>A0A356LFN9</accession>
<name>A0A356LFN9_9BURK</name>
<comment type="caution">
    <text evidence="3">The sequence shown here is derived from an EMBL/GenBank/DDBJ whole genome shotgun (WGS) entry which is preliminary data.</text>
</comment>
<feature type="transmembrane region" description="Helical" evidence="1">
    <location>
        <begin position="41"/>
        <end position="62"/>
    </location>
</feature>
<keyword evidence="1" id="KW-0472">Membrane</keyword>
<dbReference type="Pfam" id="PF07331">
    <property type="entry name" value="TctB"/>
    <property type="match status" value="1"/>
</dbReference>
<feature type="transmembrane region" description="Helical" evidence="1">
    <location>
        <begin position="157"/>
        <end position="175"/>
    </location>
</feature>
<dbReference type="EMBL" id="DOEK01000027">
    <property type="protein sequence ID" value="HBP29806.1"/>
    <property type="molecule type" value="Genomic_DNA"/>
</dbReference>
<gene>
    <name evidence="3" type="ORF">DD666_10365</name>
</gene>
<feature type="transmembrane region" description="Helical" evidence="1">
    <location>
        <begin position="9"/>
        <end position="29"/>
    </location>
</feature>
<sequence length="181" mass="20027">MHIKSQQDFWAGIMFIVIGVGFALFSGAYDMGTPARMGPGYFPFWLGVCLALLGAIVFMTSLRGKPKEDTDIGHFDWDILFLIIGSISIFGLMLDHLGLYISVPLLIIFSSLASHEFSLKIAIFNAIFLTLFTWLAFIKGLGLIFPLLPVPFGEWSLLAQIFVPLSLIIAVVTLARRLKGK</sequence>
<reference evidence="3 4" key="1">
    <citation type="journal article" date="2018" name="Nat. Biotechnol.">
        <title>A standardized bacterial taxonomy based on genome phylogeny substantially revises the tree of life.</title>
        <authorList>
            <person name="Parks D.H."/>
            <person name="Chuvochina M."/>
            <person name="Waite D.W."/>
            <person name="Rinke C."/>
            <person name="Skarshewski A."/>
            <person name="Chaumeil P.A."/>
            <person name="Hugenholtz P."/>
        </authorList>
    </citation>
    <scope>NUCLEOTIDE SEQUENCE [LARGE SCALE GENOMIC DNA]</scope>
    <source>
        <strain evidence="3">UBA10707</strain>
    </source>
</reference>
<evidence type="ECO:0000313" key="4">
    <source>
        <dbReference type="Proteomes" id="UP000264036"/>
    </source>
</evidence>
<dbReference type="InterPro" id="IPR009936">
    <property type="entry name" value="DUF1468"/>
</dbReference>
<evidence type="ECO:0000259" key="2">
    <source>
        <dbReference type="Pfam" id="PF07331"/>
    </source>
</evidence>
<dbReference type="Proteomes" id="UP000264036">
    <property type="component" value="Unassembled WGS sequence"/>
</dbReference>
<proteinExistence type="predicted"/>
<feature type="transmembrane region" description="Helical" evidence="1">
    <location>
        <begin position="121"/>
        <end position="145"/>
    </location>
</feature>
<dbReference type="AlphaFoldDB" id="A0A356LFN9"/>
<feature type="domain" description="DUF1468" evidence="2">
    <location>
        <begin position="9"/>
        <end position="146"/>
    </location>
</feature>
<keyword evidence="1" id="KW-0812">Transmembrane</keyword>
<evidence type="ECO:0000256" key="1">
    <source>
        <dbReference type="SAM" id="Phobius"/>
    </source>
</evidence>
<keyword evidence="1" id="KW-1133">Transmembrane helix</keyword>